<organism evidence="2 3">
    <name type="scientific">Phytophthora lilii</name>
    <dbReference type="NCBI Taxonomy" id="2077276"/>
    <lineage>
        <taxon>Eukaryota</taxon>
        <taxon>Sar</taxon>
        <taxon>Stramenopiles</taxon>
        <taxon>Oomycota</taxon>
        <taxon>Peronosporomycetes</taxon>
        <taxon>Peronosporales</taxon>
        <taxon>Peronosporaceae</taxon>
        <taxon>Phytophthora</taxon>
    </lineage>
</organism>
<dbReference type="PANTHER" id="PTHR23022">
    <property type="entry name" value="TRANSPOSABLE ELEMENT-RELATED"/>
    <property type="match status" value="1"/>
</dbReference>
<evidence type="ECO:0000313" key="2">
    <source>
        <dbReference type="EMBL" id="GMF64663.1"/>
    </source>
</evidence>
<dbReference type="EMBL" id="BSXW01012426">
    <property type="protein sequence ID" value="GMF64663.1"/>
    <property type="molecule type" value="Genomic_DNA"/>
</dbReference>
<dbReference type="InterPro" id="IPR036388">
    <property type="entry name" value="WH-like_DNA-bd_sf"/>
</dbReference>
<proteinExistence type="predicted"/>
<dbReference type="InterPro" id="IPR052338">
    <property type="entry name" value="Transposase_5"/>
</dbReference>
<dbReference type="Gene3D" id="1.10.10.60">
    <property type="entry name" value="Homeodomain-like"/>
    <property type="match status" value="1"/>
</dbReference>
<dbReference type="GO" id="GO:0003676">
    <property type="term" value="F:nucleic acid binding"/>
    <property type="evidence" value="ECO:0007669"/>
    <property type="project" value="InterPro"/>
</dbReference>
<dbReference type="InterPro" id="IPR038717">
    <property type="entry name" value="Tc1-like_DDE_dom"/>
</dbReference>
<evidence type="ECO:0000313" key="3">
    <source>
        <dbReference type="Proteomes" id="UP001165083"/>
    </source>
</evidence>
<sequence>MIVKQTNGCCGSKPRLSQYEKGRIEGLREGGLSIRAVAQKTGRCTHTVRRIIAPAKSSASPARPSPPPALTDRDIRRLVRAAAKGDSSAAQLKTDLNFTVLERTIQRILAKVNWLVYTRMVSTLPLTPKDMKVHKVWASNMLVRKDAGSVWDSIIFSDEKKWNLDGPDGFQHYWRDLRQAPRHTKRRQAGSGSSLMVWDDYVFTVSKFLLPFAHLNYGTDFVYQQDNASIHVFKRTMEFFGEQDIQVLDWLSKSPDLNPIENLWSMLSRKVYANGRQFDSVHDLKAALFDAWEDIPHALLLSLVESMPRRSPSKER</sequence>
<evidence type="ECO:0000259" key="1">
    <source>
        <dbReference type="Pfam" id="PF13358"/>
    </source>
</evidence>
<dbReference type="Proteomes" id="UP001165083">
    <property type="component" value="Unassembled WGS sequence"/>
</dbReference>
<feature type="domain" description="Tc1-like transposase DDE" evidence="1">
    <location>
        <begin position="226"/>
        <end position="285"/>
    </location>
</feature>
<gene>
    <name evidence="2" type="ORF">Plil01_001744200</name>
</gene>
<dbReference type="Pfam" id="PF13358">
    <property type="entry name" value="DDE_3"/>
    <property type="match status" value="1"/>
</dbReference>
<protein>
    <submittedName>
        <fullName evidence="2">Unnamed protein product</fullName>
    </submittedName>
</protein>
<accession>A0A9W6YDC8</accession>
<dbReference type="InterPro" id="IPR036397">
    <property type="entry name" value="RNaseH_sf"/>
</dbReference>
<name>A0A9W6YDC8_9STRA</name>
<dbReference type="Gene3D" id="3.30.420.10">
    <property type="entry name" value="Ribonuclease H-like superfamily/Ribonuclease H"/>
    <property type="match status" value="1"/>
</dbReference>
<comment type="caution">
    <text evidence="2">The sequence shown here is derived from an EMBL/GenBank/DDBJ whole genome shotgun (WGS) entry which is preliminary data.</text>
</comment>
<reference evidence="2" key="1">
    <citation type="submission" date="2023-04" db="EMBL/GenBank/DDBJ databases">
        <title>Phytophthora lilii NBRC 32176.</title>
        <authorList>
            <person name="Ichikawa N."/>
            <person name="Sato H."/>
            <person name="Tonouchi N."/>
        </authorList>
    </citation>
    <scope>NUCLEOTIDE SEQUENCE</scope>
    <source>
        <strain evidence="2">NBRC 32176</strain>
    </source>
</reference>
<dbReference type="OrthoDB" id="120326at2759"/>
<dbReference type="AlphaFoldDB" id="A0A9W6YDC8"/>
<dbReference type="PANTHER" id="PTHR23022:SF129">
    <property type="entry name" value="TRANSPOSABLE ELEMENT TC3 TRANSPOSASE"/>
    <property type="match status" value="1"/>
</dbReference>
<dbReference type="Gene3D" id="1.10.10.10">
    <property type="entry name" value="Winged helix-like DNA-binding domain superfamily/Winged helix DNA-binding domain"/>
    <property type="match status" value="1"/>
</dbReference>
<keyword evidence="3" id="KW-1185">Reference proteome</keyword>